<dbReference type="RefSeq" id="WP_005944304.1">
    <property type="nucleotide sequence ID" value="NZ_ATVK01000034.1"/>
</dbReference>
<reference evidence="2 3" key="1">
    <citation type="submission" date="2012-12" db="EMBL/GenBank/DDBJ databases">
        <title>Whole genome shotgun sequence of Gordonia hirsuta NBRC 16056.</title>
        <authorList>
            <person name="Isaki-Nakamura S."/>
            <person name="Hosoyama A."/>
            <person name="Tsuchikane K."/>
            <person name="Katsumata H."/>
            <person name="Baba S."/>
            <person name="Yamazaki S."/>
            <person name="Fujita N."/>
        </authorList>
    </citation>
    <scope>NUCLEOTIDE SEQUENCE [LARGE SCALE GENOMIC DNA]</scope>
    <source>
        <strain evidence="2 3">NBRC 16056</strain>
    </source>
</reference>
<evidence type="ECO:0008006" key="4">
    <source>
        <dbReference type="Google" id="ProtNLM"/>
    </source>
</evidence>
<protein>
    <recommendedName>
        <fullName evidence="4">Secreted protein</fullName>
    </recommendedName>
</protein>
<evidence type="ECO:0000313" key="3">
    <source>
        <dbReference type="Proteomes" id="UP000053405"/>
    </source>
</evidence>
<dbReference type="eggNOG" id="ENOG5033X5H">
    <property type="taxonomic scope" value="Bacteria"/>
</dbReference>
<evidence type="ECO:0000313" key="2">
    <source>
        <dbReference type="EMBL" id="GAC59003.1"/>
    </source>
</evidence>
<gene>
    <name evidence="2" type="ORF">GOHSU_67_00050</name>
</gene>
<organism evidence="2 3">
    <name type="scientific">Gordonia hirsuta DSM 44140 = NBRC 16056</name>
    <dbReference type="NCBI Taxonomy" id="1121927"/>
    <lineage>
        <taxon>Bacteria</taxon>
        <taxon>Bacillati</taxon>
        <taxon>Actinomycetota</taxon>
        <taxon>Actinomycetes</taxon>
        <taxon>Mycobacteriales</taxon>
        <taxon>Gordoniaceae</taxon>
        <taxon>Gordonia</taxon>
    </lineage>
</organism>
<keyword evidence="3" id="KW-1185">Reference proteome</keyword>
<keyword evidence="1" id="KW-0732">Signal</keyword>
<dbReference type="AlphaFoldDB" id="L7LG30"/>
<dbReference type="STRING" id="1121927.GOHSU_67_00050"/>
<sequence length="154" mass="16070">MKKTLKRAAVAVAAAGTVGAGALLAPAPAQAAGPGDLQIIGGVNCEFKAWGPNWNSGPVWQMKRFLGVTNVGGSTMTGVTVTEFGGATKMVPANKDKKTKAGELKPGQTAITVTNTWKGCWPASISGYTIGDQVENPFNNVGYWQNVRRVQPNP</sequence>
<name>L7LG30_9ACTN</name>
<evidence type="ECO:0000256" key="1">
    <source>
        <dbReference type="SAM" id="SignalP"/>
    </source>
</evidence>
<feature type="chain" id="PRO_5003980088" description="Secreted protein" evidence="1">
    <location>
        <begin position="32"/>
        <end position="154"/>
    </location>
</feature>
<feature type="signal peptide" evidence="1">
    <location>
        <begin position="1"/>
        <end position="31"/>
    </location>
</feature>
<comment type="caution">
    <text evidence="2">The sequence shown here is derived from an EMBL/GenBank/DDBJ whole genome shotgun (WGS) entry which is preliminary data.</text>
</comment>
<proteinExistence type="predicted"/>
<accession>L7LG30</accession>
<dbReference type="EMBL" id="BANT01000067">
    <property type="protein sequence ID" value="GAC59003.1"/>
    <property type="molecule type" value="Genomic_DNA"/>
</dbReference>
<dbReference type="Proteomes" id="UP000053405">
    <property type="component" value="Unassembled WGS sequence"/>
</dbReference>
<dbReference type="OrthoDB" id="4480167at2"/>